<dbReference type="Pfam" id="PF01025">
    <property type="entry name" value="GrpE"/>
    <property type="match status" value="1"/>
</dbReference>
<evidence type="ECO:0000256" key="3">
    <source>
        <dbReference type="ARBA" id="ARBA00011738"/>
    </source>
</evidence>
<dbReference type="GO" id="GO:0051087">
    <property type="term" value="F:protein-folding chaperone binding"/>
    <property type="evidence" value="ECO:0007669"/>
    <property type="project" value="InterPro"/>
</dbReference>
<gene>
    <name evidence="10 14" type="primary">grpE</name>
    <name evidence="14" type="ORF">D3H35_06025</name>
</gene>
<evidence type="ECO:0000313" key="15">
    <source>
        <dbReference type="Proteomes" id="UP000266340"/>
    </source>
</evidence>
<dbReference type="CDD" id="cd00446">
    <property type="entry name" value="GrpE"/>
    <property type="match status" value="1"/>
</dbReference>
<dbReference type="InterPro" id="IPR009012">
    <property type="entry name" value="GrpE_head"/>
</dbReference>
<proteinExistence type="inferred from homology"/>
<dbReference type="HAMAP" id="MF_01151">
    <property type="entry name" value="GrpE"/>
    <property type="match status" value="1"/>
</dbReference>
<dbReference type="PRINTS" id="PR00773">
    <property type="entry name" value="GRPEPROTEIN"/>
</dbReference>
<keyword evidence="4 10" id="KW-0963">Cytoplasm</keyword>
<dbReference type="AlphaFoldDB" id="A0A398CXH7"/>
<dbReference type="GO" id="GO:0005737">
    <property type="term" value="C:cytoplasm"/>
    <property type="evidence" value="ECO:0007669"/>
    <property type="project" value="UniProtKB-SubCell"/>
</dbReference>
<dbReference type="Gene3D" id="2.30.22.10">
    <property type="entry name" value="Head domain of nucleotide exchange factor GrpE"/>
    <property type="match status" value="1"/>
</dbReference>
<dbReference type="PROSITE" id="PS01071">
    <property type="entry name" value="GRPE"/>
    <property type="match status" value="1"/>
</dbReference>
<evidence type="ECO:0000256" key="6">
    <source>
        <dbReference type="ARBA" id="ARBA00023186"/>
    </source>
</evidence>
<dbReference type="SUPFAM" id="SSF51064">
    <property type="entry name" value="Head domain of nucleotide exchange factor GrpE"/>
    <property type="match status" value="1"/>
</dbReference>
<comment type="function">
    <text evidence="7 10 11">Participates actively in the response to hyperosmotic and heat shock by preventing the aggregation of stress-denatured proteins, in association with DnaK and GrpE. It is the nucleotide exchange factor for DnaK and may function as a thermosensor. Unfolded proteins bind initially to DnaJ; upon interaction with the DnaJ-bound protein, DnaK hydrolyzes its bound ATP, resulting in the formation of a stable complex. GrpE releases ADP from DnaK; ATP binding to DnaK triggers the release of the substrate protein, thus completing the reaction cycle. Several rounds of ATP-dependent interactions between DnaJ, DnaK and GrpE are required for fully efficient folding.</text>
</comment>
<dbReference type="NCBIfam" id="NF010738">
    <property type="entry name" value="PRK14140.1"/>
    <property type="match status" value="1"/>
</dbReference>
<evidence type="ECO:0000256" key="11">
    <source>
        <dbReference type="RuleBase" id="RU000639"/>
    </source>
</evidence>
<evidence type="ECO:0000256" key="5">
    <source>
        <dbReference type="ARBA" id="ARBA00023016"/>
    </source>
</evidence>
<accession>A0A398CXH7</accession>
<dbReference type="GO" id="GO:0006457">
    <property type="term" value="P:protein folding"/>
    <property type="evidence" value="ECO:0007669"/>
    <property type="project" value="InterPro"/>
</dbReference>
<dbReference type="GO" id="GO:0051082">
    <property type="term" value="F:unfolded protein binding"/>
    <property type="evidence" value="ECO:0007669"/>
    <property type="project" value="TreeGrafter"/>
</dbReference>
<organism evidence="14 15">
    <name type="scientific">Cohnella faecalis</name>
    <dbReference type="NCBI Taxonomy" id="2315694"/>
    <lineage>
        <taxon>Bacteria</taxon>
        <taxon>Bacillati</taxon>
        <taxon>Bacillota</taxon>
        <taxon>Bacilli</taxon>
        <taxon>Bacillales</taxon>
        <taxon>Paenibacillaceae</taxon>
        <taxon>Cohnella</taxon>
    </lineage>
</organism>
<comment type="caution">
    <text evidence="14">The sequence shown here is derived from an EMBL/GenBank/DDBJ whole genome shotgun (WGS) entry which is preliminary data.</text>
</comment>
<name>A0A398CXH7_9BACL</name>
<evidence type="ECO:0000256" key="10">
    <source>
        <dbReference type="HAMAP-Rule" id="MF_01151"/>
    </source>
</evidence>
<protein>
    <recommendedName>
        <fullName evidence="8 10">Protein GrpE</fullName>
    </recommendedName>
    <alternativeName>
        <fullName evidence="9 10">HSP-70 cofactor</fullName>
    </alternativeName>
</protein>
<dbReference type="PANTHER" id="PTHR21237:SF23">
    <property type="entry name" value="GRPE PROTEIN HOMOLOG, MITOCHONDRIAL"/>
    <property type="match status" value="1"/>
</dbReference>
<evidence type="ECO:0000256" key="8">
    <source>
        <dbReference type="ARBA" id="ARBA00072274"/>
    </source>
</evidence>
<reference evidence="14 15" key="1">
    <citation type="submission" date="2018-09" db="EMBL/GenBank/DDBJ databases">
        <title>Cohnella cavernae sp. nov., isolated from a karst cave.</title>
        <authorList>
            <person name="Zhu H."/>
        </authorList>
    </citation>
    <scope>NUCLEOTIDE SEQUENCE [LARGE SCALE GENOMIC DNA]</scope>
    <source>
        <strain evidence="14 15">K2E09-144</strain>
    </source>
</reference>
<dbReference type="GO" id="GO:0000774">
    <property type="term" value="F:adenyl-nucleotide exchange factor activity"/>
    <property type="evidence" value="ECO:0007669"/>
    <property type="project" value="InterPro"/>
</dbReference>
<dbReference type="Proteomes" id="UP000266340">
    <property type="component" value="Unassembled WGS sequence"/>
</dbReference>
<evidence type="ECO:0000256" key="1">
    <source>
        <dbReference type="ARBA" id="ARBA00004496"/>
    </source>
</evidence>
<evidence type="ECO:0000256" key="9">
    <source>
        <dbReference type="ARBA" id="ARBA00076414"/>
    </source>
</evidence>
<comment type="subcellular location">
    <subcellularLocation>
        <location evidence="1 10">Cytoplasm</location>
    </subcellularLocation>
</comment>
<keyword evidence="15" id="KW-1185">Reference proteome</keyword>
<dbReference type="SUPFAM" id="SSF58014">
    <property type="entry name" value="Coiled-coil domain of nucleotide exchange factor GrpE"/>
    <property type="match status" value="1"/>
</dbReference>
<dbReference type="OrthoDB" id="9812586at2"/>
<evidence type="ECO:0000256" key="2">
    <source>
        <dbReference type="ARBA" id="ARBA00009054"/>
    </source>
</evidence>
<evidence type="ECO:0000256" key="4">
    <source>
        <dbReference type="ARBA" id="ARBA00022490"/>
    </source>
</evidence>
<dbReference type="InterPro" id="IPR000740">
    <property type="entry name" value="GrpE"/>
</dbReference>
<dbReference type="FunFam" id="2.30.22.10:FF:000001">
    <property type="entry name" value="Protein GrpE"/>
    <property type="match status" value="1"/>
</dbReference>
<dbReference type="InterPro" id="IPR013805">
    <property type="entry name" value="GrpE_CC"/>
</dbReference>
<dbReference type="EMBL" id="QXJM01000027">
    <property type="protein sequence ID" value="RIE04477.1"/>
    <property type="molecule type" value="Genomic_DNA"/>
</dbReference>
<comment type="similarity">
    <text evidence="2 10 12">Belongs to the GrpE family.</text>
</comment>
<evidence type="ECO:0000313" key="14">
    <source>
        <dbReference type="EMBL" id="RIE04477.1"/>
    </source>
</evidence>
<keyword evidence="6 10" id="KW-0143">Chaperone</keyword>
<evidence type="ECO:0000256" key="13">
    <source>
        <dbReference type="SAM" id="MobiDB-lite"/>
    </source>
</evidence>
<dbReference type="Gene3D" id="3.90.20.20">
    <property type="match status" value="1"/>
</dbReference>
<keyword evidence="5 10" id="KW-0346">Stress response</keyword>
<evidence type="ECO:0000256" key="7">
    <source>
        <dbReference type="ARBA" id="ARBA00053401"/>
    </source>
</evidence>
<feature type="region of interest" description="Disordered" evidence="13">
    <location>
        <begin position="1"/>
        <end position="22"/>
    </location>
</feature>
<evidence type="ECO:0000256" key="12">
    <source>
        <dbReference type="RuleBase" id="RU004478"/>
    </source>
</evidence>
<comment type="subunit">
    <text evidence="3 10">Homodimer.</text>
</comment>
<dbReference type="GO" id="GO:0042803">
    <property type="term" value="F:protein homodimerization activity"/>
    <property type="evidence" value="ECO:0007669"/>
    <property type="project" value="InterPro"/>
</dbReference>
<dbReference type="PANTHER" id="PTHR21237">
    <property type="entry name" value="GRPE PROTEIN"/>
    <property type="match status" value="1"/>
</dbReference>
<sequence length="182" mass="20590">MAEQQEEQVNADAGQAEPNLDEEVAEVEVIEADSLADEYKRQAEENHGRYLRAQADFDNFRRRTQKEKEELAQYASLKLVNQLLPVVDNFQRALQTSGGENGEAGTFAKGVEMIYRQLFEVLENEGLKKMEPVGQPFDPEHHQAIMAVESDEHEEGIVVEVVQSGYWLKDKVIRPAMVKVSG</sequence>